<accession>A0A7S7NJX2</accession>
<gene>
    <name evidence="2" type="ORF">IRI77_19320</name>
</gene>
<evidence type="ECO:0000259" key="1">
    <source>
        <dbReference type="Pfam" id="PF12867"/>
    </source>
</evidence>
<dbReference type="Gene3D" id="1.20.120.450">
    <property type="entry name" value="dinb family like domain"/>
    <property type="match status" value="1"/>
</dbReference>
<dbReference type="InterPro" id="IPR034660">
    <property type="entry name" value="DinB/YfiT-like"/>
</dbReference>
<dbReference type="SUPFAM" id="SSF109854">
    <property type="entry name" value="DinB/YfiT-like putative metalloenzymes"/>
    <property type="match status" value="1"/>
</dbReference>
<dbReference type="RefSeq" id="WP_194446673.1">
    <property type="nucleotide sequence ID" value="NZ_CP063849.1"/>
</dbReference>
<dbReference type="Pfam" id="PF12867">
    <property type="entry name" value="DinB_2"/>
    <property type="match status" value="1"/>
</dbReference>
<sequence>MTPELTLLLDVVDEAFDRKSWHGPNLKGALRGVTAAQAVWRPAPGRHSIWELTLHCAYWTYVGRRRLTGDRQTPFPLKGSNFFPVPEEATEAAWKQAVGLLAAQHQDWRAAVARLTMLDKKRIHLIRGVAAHYLYHAGQIQLLKRMQP</sequence>
<protein>
    <submittedName>
        <fullName evidence="2">DinB family protein</fullName>
    </submittedName>
</protein>
<evidence type="ECO:0000313" key="3">
    <source>
        <dbReference type="Proteomes" id="UP000593892"/>
    </source>
</evidence>
<proteinExistence type="predicted"/>
<dbReference type="EMBL" id="CP063849">
    <property type="protein sequence ID" value="QOY85003.1"/>
    <property type="molecule type" value="Genomic_DNA"/>
</dbReference>
<name>A0A7S7NJX2_PALFE</name>
<feature type="domain" description="DinB-like" evidence="1">
    <location>
        <begin position="25"/>
        <end position="138"/>
    </location>
</feature>
<dbReference type="InterPro" id="IPR024775">
    <property type="entry name" value="DinB-like"/>
</dbReference>
<dbReference type="KEGG" id="pfer:IRI77_19320"/>
<organism evidence="2 3">
    <name type="scientific">Paludibaculum fermentans</name>
    <dbReference type="NCBI Taxonomy" id="1473598"/>
    <lineage>
        <taxon>Bacteria</taxon>
        <taxon>Pseudomonadati</taxon>
        <taxon>Acidobacteriota</taxon>
        <taxon>Terriglobia</taxon>
        <taxon>Bryobacterales</taxon>
        <taxon>Bryobacteraceae</taxon>
        <taxon>Paludibaculum</taxon>
    </lineage>
</organism>
<dbReference type="Proteomes" id="UP000593892">
    <property type="component" value="Chromosome"/>
</dbReference>
<evidence type="ECO:0000313" key="2">
    <source>
        <dbReference type="EMBL" id="QOY85003.1"/>
    </source>
</evidence>
<keyword evidence="3" id="KW-1185">Reference proteome</keyword>
<dbReference type="AlphaFoldDB" id="A0A7S7NJX2"/>
<reference evidence="2 3" key="1">
    <citation type="submission" date="2020-10" db="EMBL/GenBank/DDBJ databases">
        <title>Complete genome sequence of Paludibaculum fermentans P105T, a facultatively anaerobic acidobacterium capable of dissimilatory Fe(III) reduction.</title>
        <authorList>
            <person name="Dedysh S.N."/>
            <person name="Beletsky A.V."/>
            <person name="Kulichevskaya I.S."/>
            <person name="Mardanov A.V."/>
            <person name="Ravin N.V."/>
        </authorList>
    </citation>
    <scope>NUCLEOTIDE SEQUENCE [LARGE SCALE GENOMIC DNA]</scope>
    <source>
        <strain evidence="2 3">P105</strain>
    </source>
</reference>